<proteinExistence type="predicted"/>
<dbReference type="Proteomes" id="UP001320706">
    <property type="component" value="Unassembled WGS sequence"/>
</dbReference>
<organism evidence="1 2">
    <name type="scientific">Zalaria obscura</name>
    <dbReference type="NCBI Taxonomy" id="2024903"/>
    <lineage>
        <taxon>Eukaryota</taxon>
        <taxon>Fungi</taxon>
        <taxon>Dikarya</taxon>
        <taxon>Ascomycota</taxon>
        <taxon>Pezizomycotina</taxon>
        <taxon>Dothideomycetes</taxon>
        <taxon>Dothideomycetidae</taxon>
        <taxon>Dothideales</taxon>
        <taxon>Zalariaceae</taxon>
        <taxon>Zalaria</taxon>
    </lineage>
</organism>
<accession>A0ACC3SQM3</accession>
<keyword evidence="2" id="KW-1185">Reference proteome</keyword>
<protein>
    <submittedName>
        <fullName evidence="1">Uncharacterized protein</fullName>
    </submittedName>
</protein>
<evidence type="ECO:0000313" key="2">
    <source>
        <dbReference type="Proteomes" id="UP001320706"/>
    </source>
</evidence>
<dbReference type="EMBL" id="JAMKPW020000004">
    <property type="protein sequence ID" value="KAK8219392.1"/>
    <property type="molecule type" value="Genomic_DNA"/>
</dbReference>
<comment type="caution">
    <text evidence="1">The sequence shown here is derived from an EMBL/GenBank/DDBJ whole genome shotgun (WGS) entry which is preliminary data.</text>
</comment>
<reference evidence="1" key="1">
    <citation type="submission" date="2024-02" db="EMBL/GenBank/DDBJ databases">
        <title>Metagenome Assembled Genome of Zalaria obscura JY119.</title>
        <authorList>
            <person name="Vighnesh L."/>
            <person name="Jagadeeshwari U."/>
            <person name="Venkata Ramana C."/>
            <person name="Sasikala C."/>
        </authorList>
    </citation>
    <scope>NUCLEOTIDE SEQUENCE</scope>
    <source>
        <strain evidence="1">JY119</strain>
    </source>
</reference>
<evidence type="ECO:0000313" key="1">
    <source>
        <dbReference type="EMBL" id="KAK8219392.1"/>
    </source>
</evidence>
<name>A0ACC3SQM3_9PEZI</name>
<sequence>MRYDTRARKCTVAKAILQMDSKLIQITPSLVQARGFLQEMHRMFDSEAKRAGVTLQIREEDSLQAVGVDWVMLDYGRTTQVLINLITNALKFTQKEPRREVTIGLGASIQRPDDDSLHVQLMEVEERDVCGGPEWGVLQPIYLHFRVSDTGCGMSDSEKAKIFLRFAQGSPRTHTKYGGSGLGLFISRQLCELMGGSIGVASAPAEGSTFAFFVQARKGIPRRESPPRRHSSGSSISSSFELPADKCAILLVEDNLINQKVLSGKLQKIGYNVRIASNGSEALDIIKQSNRWRSANGTGPEISIILMDIEMPVMDGITCTRCIREFERQGNIVSHIPIIAVSANARGQQVEDARAAGMDDSVSKPFQISELVQKITRLTA</sequence>
<gene>
    <name evidence="1" type="ORF">M8818_001127</name>
</gene>